<keyword evidence="3" id="KW-1185">Reference proteome</keyword>
<evidence type="ECO:0000313" key="2">
    <source>
        <dbReference type="EMBL" id="TMR30504.1"/>
    </source>
</evidence>
<protein>
    <recommendedName>
        <fullName evidence="4">Secreted protein</fullName>
    </recommendedName>
</protein>
<organism evidence="2 3">
    <name type="scientific">Nonomuraea zeae</name>
    <dbReference type="NCBI Taxonomy" id="1642303"/>
    <lineage>
        <taxon>Bacteria</taxon>
        <taxon>Bacillati</taxon>
        <taxon>Actinomycetota</taxon>
        <taxon>Actinomycetes</taxon>
        <taxon>Streptosporangiales</taxon>
        <taxon>Streptosporangiaceae</taxon>
        <taxon>Nonomuraea</taxon>
    </lineage>
</organism>
<comment type="caution">
    <text evidence="2">The sequence shown here is derived from an EMBL/GenBank/DDBJ whole genome shotgun (WGS) entry which is preliminary data.</text>
</comment>
<dbReference type="OrthoDB" id="4208021at2"/>
<dbReference type="Proteomes" id="UP000306628">
    <property type="component" value="Unassembled WGS sequence"/>
</dbReference>
<dbReference type="RefSeq" id="WP_138692938.1">
    <property type="nucleotide sequence ID" value="NZ_JBHSAZ010000016.1"/>
</dbReference>
<evidence type="ECO:0008006" key="4">
    <source>
        <dbReference type="Google" id="ProtNLM"/>
    </source>
</evidence>
<sequence>MPRALTVIGISFGMTGLAFVNGQAHAASAVFADPGFDQQGPEAKQKVLTPLQAEVSARRVEGCWVRSEDPDRARGRTQIAGEGSDKCLTKEPKLYVNARLVRQRWWGLQRLADDPTTVTGRSAVYSSAVWNCAGSGTYNYHTESEHKIWWQNGTTGSDVTSSHVQRITC</sequence>
<dbReference type="AlphaFoldDB" id="A0A5S4GDB6"/>
<evidence type="ECO:0000256" key="1">
    <source>
        <dbReference type="SAM" id="SignalP"/>
    </source>
</evidence>
<keyword evidence="1" id="KW-0732">Signal</keyword>
<reference evidence="2 3" key="1">
    <citation type="submission" date="2019-05" db="EMBL/GenBank/DDBJ databases">
        <title>Draft genome sequence of Nonomuraea zeae DSM 100528.</title>
        <authorList>
            <person name="Saricaoglu S."/>
            <person name="Isik K."/>
        </authorList>
    </citation>
    <scope>NUCLEOTIDE SEQUENCE [LARGE SCALE GENOMIC DNA]</scope>
    <source>
        <strain evidence="2 3">DSM 100528</strain>
    </source>
</reference>
<feature type="signal peptide" evidence="1">
    <location>
        <begin position="1"/>
        <end position="26"/>
    </location>
</feature>
<name>A0A5S4GDB6_9ACTN</name>
<dbReference type="EMBL" id="VCKX01000099">
    <property type="protein sequence ID" value="TMR30504.1"/>
    <property type="molecule type" value="Genomic_DNA"/>
</dbReference>
<gene>
    <name evidence="2" type="ORF">ETD85_28850</name>
</gene>
<accession>A0A5S4GDB6</accession>
<feature type="chain" id="PRO_5024286305" description="Secreted protein" evidence="1">
    <location>
        <begin position="27"/>
        <end position="169"/>
    </location>
</feature>
<evidence type="ECO:0000313" key="3">
    <source>
        <dbReference type="Proteomes" id="UP000306628"/>
    </source>
</evidence>
<proteinExistence type="predicted"/>